<dbReference type="KEGG" id="mauu:NCTC10437_01763"/>
<dbReference type="OrthoDB" id="3638028at2"/>
<name>A0A448IL87_MYCAU</name>
<dbReference type="SUPFAM" id="SSF56112">
    <property type="entry name" value="Protein kinase-like (PK-like)"/>
    <property type="match status" value="1"/>
</dbReference>
<dbReference type="InterPro" id="IPR011009">
    <property type="entry name" value="Kinase-like_dom_sf"/>
</dbReference>
<keyword evidence="2" id="KW-1185">Reference proteome</keyword>
<reference evidence="1 2" key="1">
    <citation type="submission" date="2018-12" db="EMBL/GenBank/DDBJ databases">
        <authorList>
            <consortium name="Pathogen Informatics"/>
        </authorList>
    </citation>
    <scope>NUCLEOTIDE SEQUENCE [LARGE SCALE GENOMIC DNA]</scope>
    <source>
        <strain evidence="1 2">NCTC10437</strain>
    </source>
</reference>
<dbReference type="STRING" id="1791.GCA_001049355_02487"/>
<dbReference type="GO" id="GO:0016301">
    <property type="term" value="F:kinase activity"/>
    <property type="evidence" value="ECO:0007669"/>
    <property type="project" value="UniProtKB-KW"/>
</dbReference>
<dbReference type="GO" id="GO:0016773">
    <property type="term" value="F:phosphotransferase activity, alcohol group as acceptor"/>
    <property type="evidence" value="ECO:0007669"/>
    <property type="project" value="InterPro"/>
</dbReference>
<dbReference type="RefSeq" id="WP_048632370.1">
    <property type="nucleotide sequence ID" value="NZ_CVQQ01000006.1"/>
</dbReference>
<dbReference type="AlphaFoldDB" id="A0A448IL87"/>
<keyword evidence="1" id="KW-0418">Kinase</keyword>
<proteinExistence type="predicted"/>
<accession>A0A448IL87</accession>
<keyword evidence="1" id="KW-0808">Transferase</keyword>
<evidence type="ECO:0000313" key="2">
    <source>
        <dbReference type="Proteomes" id="UP000279306"/>
    </source>
</evidence>
<dbReference type="InterPro" id="IPR006748">
    <property type="entry name" value="NH2Glyco/OHUrea_AB-resist_kin"/>
</dbReference>
<dbReference type="GO" id="GO:0019748">
    <property type="term" value="P:secondary metabolic process"/>
    <property type="evidence" value="ECO:0007669"/>
    <property type="project" value="InterPro"/>
</dbReference>
<protein>
    <submittedName>
        <fullName evidence="1">Streptomycin 6-kinase</fullName>
    </submittedName>
</protein>
<organism evidence="1 2">
    <name type="scientific">Mycolicibacterium aurum</name>
    <name type="common">Mycobacterium aurum</name>
    <dbReference type="NCBI Taxonomy" id="1791"/>
    <lineage>
        <taxon>Bacteria</taxon>
        <taxon>Bacillati</taxon>
        <taxon>Actinomycetota</taxon>
        <taxon>Actinomycetes</taxon>
        <taxon>Mycobacteriales</taxon>
        <taxon>Mycobacteriaceae</taxon>
        <taxon>Mycolicibacterium</taxon>
    </lineage>
</organism>
<evidence type="ECO:0000313" key="1">
    <source>
        <dbReference type="EMBL" id="VEG53037.1"/>
    </source>
</evidence>
<dbReference type="Proteomes" id="UP000279306">
    <property type="component" value="Chromosome"/>
</dbReference>
<gene>
    <name evidence="1" type="ORF">NCTC10437_01763</name>
</gene>
<dbReference type="EMBL" id="LR134356">
    <property type="protein sequence ID" value="VEG53037.1"/>
    <property type="molecule type" value="Genomic_DNA"/>
</dbReference>
<sequence length="282" mass="30874">MTEGHRDVARAVQLHLEQWDLRIDGPTRETAGSLVVPVLTSGGAAAVLKIGRDGHGSEHEHLVLRRWGGDGAVRLLRADPPQHAVLVERAHSHSLASVSDTEACAIVSGLYRRLHVSPMPQLRSVSSYVTQWADTLGELPRGAAIPHRLVEQVAALSRDLTTDAASDVVLHGNLHYGTVLAADRSPWLAISPHPMNGDPHYELAPMLWHRWDDLDGTVRSGIRDGVRRRFYTLVDAAGLDEDRARAWTLIRVVHAWTRELADGRADATALTSYATIAKAVQD</sequence>
<dbReference type="Pfam" id="PF04655">
    <property type="entry name" value="APH_6_hur"/>
    <property type="match status" value="1"/>
</dbReference>